<feature type="transmembrane region" description="Helical" evidence="11">
    <location>
        <begin position="339"/>
        <end position="356"/>
    </location>
</feature>
<evidence type="ECO:0000256" key="4">
    <source>
        <dbReference type="ARBA" id="ARBA00022475"/>
    </source>
</evidence>
<dbReference type="HOGENOM" id="CLU_001265_39_5_9"/>
<keyword evidence="3" id="KW-0813">Transport</keyword>
<feature type="transmembrane region" description="Helical" evidence="11">
    <location>
        <begin position="411"/>
        <end position="428"/>
    </location>
</feature>
<evidence type="ECO:0000256" key="5">
    <source>
        <dbReference type="ARBA" id="ARBA00022692"/>
    </source>
</evidence>
<dbReference type="FunFam" id="1.20.1250.20:FF:000001">
    <property type="entry name" value="Dicarboxylate MFS transporter"/>
    <property type="match status" value="1"/>
</dbReference>
<comment type="function">
    <text evidence="9">May be a proton symporter involved in the uptake of osmolytes such as proline and glycine betaine.</text>
</comment>
<feature type="transmembrane region" description="Helical" evidence="11">
    <location>
        <begin position="315"/>
        <end position="333"/>
    </location>
</feature>
<keyword evidence="4" id="KW-1003">Cell membrane</keyword>
<dbReference type="AlphaFoldDB" id="A0A075LL03"/>
<dbReference type="PROSITE" id="PS50850">
    <property type="entry name" value="MFS"/>
    <property type="match status" value="1"/>
</dbReference>
<feature type="transmembrane region" description="Helical" evidence="11">
    <location>
        <begin position="91"/>
        <end position="110"/>
    </location>
</feature>
<evidence type="ECO:0000256" key="6">
    <source>
        <dbReference type="ARBA" id="ARBA00022847"/>
    </source>
</evidence>
<proteinExistence type="inferred from homology"/>
<dbReference type="PANTHER" id="PTHR43528:SF1">
    <property type="entry name" value="ALPHA-KETOGLUTARATE PERMEASE"/>
    <property type="match status" value="1"/>
</dbReference>
<feature type="transmembrane region" description="Helical" evidence="11">
    <location>
        <begin position="277"/>
        <end position="303"/>
    </location>
</feature>
<feature type="domain" description="Major facilitator superfamily (MFS) profile" evidence="12">
    <location>
        <begin position="19"/>
        <end position="432"/>
    </location>
</feature>
<keyword evidence="5 11" id="KW-0812">Transmembrane</keyword>
<evidence type="ECO:0000256" key="2">
    <source>
        <dbReference type="ARBA" id="ARBA00008240"/>
    </source>
</evidence>
<feature type="transmembrane region" description="Helical" evidence="11">
    <location>
        <begin position="59"/>
        <end position="79"/>
    </location>
</feature>
<dbReference type="PROSITE" id="PS00217">
    <property type="entry name" value="SUGAR_TRANSPORT_2"/>
    <property type="match status" value="1"/>
</dbReference>
<evidence type="ECO:0000256" key="3">
    <source>
        <dbReference type="ARBA" id="ARBA00022448"/>
    </source>
</evidence>
<dbReference type="GO" id="GO:0015293">
    <property type="term" value="F:symporter activity"/>
    <property type="evidence" value="ECO:0007669"/>
    <property type="project" value="UniProtKB-KW"/>
</dbReference>
<dbReference type="InterPro" id="IPR011701">
    <property type="entry name" value="MFS"/>
</dbReference>
<evidence type="ECO:0000259" key="12">
    <source>
        <dbReference type="PROSITE" id="PS50850"/>
    </source>
</evidence>
<dbReference type="Pfam" id="PF07690">
    <property type="entry name" value="MFS_1"/>
    <property type="match status" value="1"/>
</dbReference>
<dbReference type="SUPFAM" id="SSF103473">
    <property type="entry name" value="MFS general substrate transporter"/>
    <property type="match status" value="1"/>
</dbReference>
<reference evidence="13 14" key="1">
    <citation type="submission" date="2014-07" db="EMBL/GenBank/DDBJ databases">
        <title>Complete genome sequence of a moderately halophilic bacterium Terribacillus aidingensis MP602, isolated from Cryptomeria fortunei in Tianmu mountain in China.</title>
        <authorList>
            <person name="Wang Y."/>
            <person name="Lu P."/>
            <person name="Zhang L."/>
        </authorList>
    </citation>
    <scope>NUCLEOTIDE SEQUENCE [LARGE SCALE GENOMIC DNA]</scope>
    <source>
        <strain evidence="13 14">MP602</strain>
    </source>
</reference>
<protein>
    <recommendedName>
        <fullName evidence="10">Putative proline/betaine transporter</fullName>
    </recommendedName>
</protein>
<dbReference type="Gene3D" id="1.20.1250.20">
    <property type="entry name" value="MFS general substrate transporter like domains"/>
    <property type="match status" value="2"/>
</dbReference>
<evidence type="ECO:0000256" key="11">
    <source>
        <dbReference type="SAM" id="Phobius"/>
    </source>
</evidence>
<evidence type="ECO:0000313" key="13">
    <source>
        <dbReference type="EMBL" id="AIF67440.1"/>
    </source>
</evidence>
<feature type="transmembrane region" description="Helical" evidence="11">
    <location>
        <begin position="249"/>
        <end position="271"/>
    </location>
</feature>
<keyword evidence="6" id="KW-0769">Symport</keyword>
<evidence type="ECO:0000313" key="14">
    <source>
        <dbReference type="Proteomes" id="UP000027980"/>
    </source>
</evidence>
<accession>A0A075LL03</accession>
<gene>
    <name evidence="13" type="ORF">GZ22_12860</name>
</gene>
<keyword evidence="8 11" id="KW-0472">Membrane</keyword>
<evidence type="ECO:0000256" key="7">
    <source>
        <dbReference type="ARBA" id="ARBA00022989"/>
    </source>
</evidence>
<evidence type="ECO:0000256" key="8">
    <source>
        <dbReference type="ARBA" id="ARBA00023136"/>
    </source>
</evidence>
<dbReference type="InterPro" id="IPR036259">
    <property type="entry name" value="MFS_trans_sf"/>
</dbReference>
<feature type="transmembrane region" description="Helical" evidence="11">
    <location>
        <begin position="191"/>
        <end position="211"/>
    </location>
</feature>
<sequence>MKFNKKKINVVDIQTAKKSVFATGVGNAMEWFDFGLYSYLAVIISQNFFSAVQNDELKLVFTFATFAIAFLMRPVGGIIFGKIGDKLGRKVVLTTTIILMAFSTLLIGLLPTYDQIGIWAPILLLTARIIQGFSTGGEYAGAMVYIAESSPDNKRNILGSGLEIGTLTGYILASLVASLLFIVLSDEQMASWGWRIPFLLGLPLGLVGLYLRKSLEESPIFENELSNNEGQEQEEESFLSILKNHKKDIIVCFVAVAFFNVTNYMLLSYMPSYLDEIIGLSSTTGTVLITLVMIIMVPLTLMFGRLSDKIGNKTVFLIGLGGLTLLSALAFYFVNLNGLIFVSLGILILGVLLATYEGSIPGSLPTMFYTDIRYRTLSVTFNVSVSIFGGTTPLVSTWLVHQTGNNLAPGWYLTIVSIIGFLVILFLFKSTSGKSLKGSYPTVATKSDYKEAVENPEDALWWKAEQEDNKPV</sequence>
<evidence type="ECO:0000256" key="1">
    <source>
        <dbReference type="ARBA" id="ARBA00004651"/>
    </source>
</evidence>
<organism evidence="13 14">
    <name type="scientific">Terribacillus saccharophilus</name>
    <dbReference type="NCBI Taxonomy" id="361277"/>
    <lineage>
        <taxon>Bacteria</taxon>
        <taxon>Bacillati</taxon>
        <taxon>Bacillota</taxon>
        <taxon>Bacilli</taxon>
        <taxon>Bacillales</taxon>
        <taxon>Bacillaceae</taxon>
        <taxon>Terribacillus</taxon>
    </lineage>
</organism>
<dbReference type="InterPro" id="IPR020846">
    <property type="entry name" value="MFS_dom"/>
</dbReference>
<name>A0A075LL03_9BACI</name>
<dbReference type="RefSeq" id="WP_038563018.1">
    <property type="nucleotide sequence ID" value="NZ_CP008876.1"/>
</dbReference>
<feature type="transmembrane region" description="Helical" evidence="11">
    <location>
        <begin position="116"/>
        <end position="146"/>
    </location>
</feature>
<dbReference type="InterPro" id="IPR005829">
    <property type="entry name" value="Sugar_transporter_CS"/>
</dbReference>
<dbReference type="OrthoDB" id="9783227at2"/>
<dbReference type="GeneID" id="34219889"/>
<dbReference type="EMBL" id="CP008876">
    <property type="protein sequence ID" value="AIF67440.1"/>
    <property type="molecule type" value="Genomic_DNA"/>
</dbReference>
<comment type="subcellular location">
    <subcellularLocation>
        <location evidence="1">Cell membrane</location>
        <topology evidence="1">Multi-pass membrane protein</topology>
    </subcellularLocation>
</comment>
<evidence type="ECO:0000256" key="10">
    <source>
        <dbReference type="ARBA" id="ARBA00039918"/>
    </source>
</evidence>
<keyword evidence="7 11" id="KW-1133">Transmembrane helix</keyword>
<comment type="similarity">
    <text evidence="2">Belongs to the major facilitator superfamily. Metabolite:H+ Symporter (MHS) family (TC 2.A.1.6) family.</text>
</comment>
<dbReference type="Proteomes" id="UP000027980">
    <property type="component" value="Chromosome"/>
</dbReference>
<feature type="transmembrane region" description="Helical" evidence="11">
    <location>
        <begin position="377"/>
        <end position="399"/>
    </location>
</feature>
<dbReference type="KEGG" id="tap:GZ22_12860"/>
<dbReference type="InterPro" id="IPR051084">
    <property type="entry name" value="H+-coupled_symporters"/>
</dbReference>
<dbReference type="GO" id="GO:0005886">
    <property type="term" value="C:plasma membrane"/>
    <property type="evidence" value="ECO:0007669"/>
    <property type="project" value="UniProtKB-SubCell"/>
</dbReference>
<feature type="transmembrane region" description="Helical" evidence="11">
    <location>
        <begin position="167"/>
        <end position="185"/>
    </location>
</feature>
<dbReference type="PANTHER" id="PTHR43528">
    <property type="entry name" value="ALPHA-KETOGLUTARATE PERMEASE"/>
    <property type="match status" value="1"/>
</dbReference>
<evidence type="ECO:0000256" key="9">
    <source>
        <dbReference type="ARBA" id="ARBA00037295"/>
    </source>
</evidence>